<dbReference type="KEGG" id="osn:115217314"/>
<feature type="transmembrane region" description="Helical" evidence="1">
    <location>
        <begin position="128"/>
        <end position="147"/>
    </location>
</feature>
<keyword evidence="1" id="KW-0472">Membrane</keyword>
<feature type="transmembrane region" description="Helical" evidence="1">
    <location>
        <begin position="84"/>
        <end position="108"/>
    </location>
</feature>
<evidence type="ECO:0000256" key="1">
    <source>
        <dbReference type="SAM" id="Phobius"/>
    </source>
</evidence>
<sequence length="186" mass="21042">MDTDIQDLKMKLSGEDFNMKGGRGSLEIVSLIFVFTANVLYCLAAFTHAWFQLPPHSFYGLWWVKFCDYLRCQIIPAFYAEEPAWYHVMQGLSLTGWISLVVSMMMLLSKRIDVYLPIILRTNRQVTVSALCLLSVSAISTSIIMFYSKLDESSPKETPQISWSTGLAALACFLELFAAMLLLIIS</sequence>
<proteinExistence type="predicted"/>
<evidence type="ECO:0000313" key="2">
    <source>
        <dbReference type="Proteomes" id="UP000515154"/>
    </source>
</evidence>
<name>A0A6P7SYF9_9MOLL</name>
<reference evidence="3 4" key="1">
    <citation type="submission" date="2025-08" db="UniProtKB">
        <authorList>
            <consortium name="RefSeq"/>
        </authorList>
    </citation>
    <scope>IDENTIFICATION</scope>
</reference>
<evidence type="ECO:0000313" key="3">
    <source>
        <dbReference type="RefSeq" id="XP_029642826.1"/>
    </source>
</evidence>
<keyword evidence="1" id="KW-0812">Transmembrane</keyword>
<accession>A0A6P7SYF9</accession>
<dbReference type="Gene3D" id="1.20.140.150">
    <property type="match status" value="1"/>
</dbReference>
<dbReference type="Proteomes" id="UP000515154">
    <property type="component" value="Linkage group LG11"/>
</dbReference>
<keyword evidence="2" id="KW-1185">Reference proteome</keyword>
<evidence type="ECO:0000313" key="4">
    <source>
        <dbReference type="RefSeq" id="XP_036363165.1"/>
    </source>
</evidence>
<organism evidence="2 3">
    <name type="scientific">Octopus sinensis</name>
    <name type="common">East Asian common octopus</name>
    <dbReference type="NCBI Taxonomy" id="2607531"/>
    <lineage>
        <taxon>Eukaryota</taxon>
        <taxon>Metazoa</taxon>
        <taxon>Spiralia</taxon>
        <taxon>Lophotrochozoa</taxon>
        <taxon>Mollusca</taxon>
        <taxon>Cephalopoda</taxon>
        <taxon>Coleoidea</taxon>
        <taxon>Octopodiformes</taxon>
        <taxon>Octopoda</taxon>
        <taxon>Incirrata</taxon>
        <taxon>Octopodidae</taxon>
        <taxon>Octopus</taxon>
    </lineage>
</organism>
<keyword evidence="1" id="KW-1133">Transmembrane helix</keyword>
<dbReference type="RefSeq" id="XP_029642826.1">
    <property type="nucleotide sequence ID" value="XM_029786966.2"/>
</dbReference>
<feature type="transmembrane region" description="Helical" evidence="1">
    <location>
        <begin position="167"/>
        <end position="185"/>
    </location>
</feature>
<protein>
    <submittedName>
        <fullName evidence="3 4">Uncharacterized protein LOC115217314</fullName>
    </submittedName>
</protein>
<feature type="transmembrane region" description="Helical" evidence="1">
    <location>
        <begin position="28"/>
        <end position="51"/>
    </location>
</feature>
<gene>
    <name evidence="3 4" type="primary">LOC115217314</name>
</gene>
<dbReference type="RefSeq" id="XP_036363165.1">
    <property type="nucleotide sequence ID" value="XM_036507272.1"/>
</dbReference>
<dbReference type="AlphaFoldDB" id="A0A6P7SYF9"/>